<reference evidence="2" key="1">
    <citation type="journal article" date="2019" name="Int. J. Syst. Evol. Microbiol.">
        <title>The Global Catalogue of Microorganisms (GCM) 10K type strain sequencing project: providing services to taxonomists for standard genome sequencing and annotation.</title>
        <authorList>
            <consortium name="The Broad Institute Genomics Platform"/>
            <consortium name="The Broad Institute Genome Sequencing Center for Infectious Disease"/>
            <person name="Wu L."/>
            <person name="Ma J."/>
        </authorList>
    </citation>
    <scope>NUCLEOTIDE SEQUENCE [LARGE SCALE GENOMIC DNA]</scope>
    <source>
        <strain evidence="2">CGMCC 1.14966</strain>
    </source>
</reference>
<accession>A0ABQ2AIP7</accession>
<name>A0ABQ2AIP7_9BACT</name>
<dbReference type="EMBL" id="BMGY01000061">
    <property type="protein sequence ID" value="GGH90978.1"/>
    <property type="molecule type" value="Genomic_DNA"/>
</dbReference>
<keyword evidence="2" id="KW-1185">Reference proteome</keyword>
<organism evidence="1 2">
    <name type="scientific">Hymenobacter frigidus</name>
    <dbReference type="NCBI Taxonomy" id="1524095"/>
    <lineage>
        <taxon>Bacteria</taxon>
        <taxon>Pseudomonadati</taxon>
        <taxon>Bacteroidota</taxon>
        <taxon>Cytophagia</taxon>
        <taxon>Cytophagales</taxon>
        <taxon>Hymenobacteraceae</taxon>
        <taxon>Hymenobacter</taxon>
    </lineage>
</organism>
<protein>
    <submittedName>
        <fullName evidence="1">Uncharacterized protein</fullName>
    </submittedName>
</protein>
<evidence type="ECO:0000313" key="1">
    <source>
        <dbReference type="EMBL" id="GGH90978.1"/>
    </source>
</evidence>
<evidence type="ECO:0000313" key="2">
    <source>
        <dbReference type="Proteomes" id="UP000637774"/>
    </source>
</evidence>
<comment type="caution">
    <text evidence="1">The sequence shown here is derived from an EMBL/GenBank/DDBJ whole genome shotgun (WGS) entry which is preliminary data.</text>
</comment>
<gene>
    <name evidence="1" type="ORF">GCM10011495_38060</name>
</gene>
<proteinExistence type="predicted"/>
<sequence length="148" mass="15990">MAYTTDTLPGPALEYEFSYSLLHQGDTIGSALVTIGPDRRVYPSELAEIVAYQRFLTGDLEIGPRQAVGVAVGAGAKEKGAEVGFYAGGFMPDTLTGLQQAGIYYQEVIANPRTCFWLVENDCNGCVRLKVNASNGKVIGQDKIIFVY</sequence>
<dbReference type="Proteomes" id="UP000637774">
    <property type="component" value="Unassembled WGS sequence"/>
</dbReference>
<dbReference type="RefSeq" id="WP_229749144.1">
    <property type="nucleotide sequence ID" value="NZ_BMGY01000061.1"/>
</dbReference>